<evidence type="ECO:0000259" key="2">
    <source>
        <dbReference type="Pfam" id="PF13503"/>
    </source>
</evidence>
<dbReference type="Pfam" id="PF13503">
    <property type="entry name" value="DUF4123"/>
    <property type="match status" value="1"/>
</dbReference>
<feature type="compositionally biased region" description="Pro residues" evidence="1">
    <location>
        <begin position="158"/>
        <end position="174"/>
    </location>
</feature>
<keyword evidence="4" id="KW-1185">Reference proteome</keyword>
<evidence type="ECO:0000256" key="1">
    <source>
        <dbReference type="SAM" id="MobiDB-lite"/>
    </source>
</evidence>
<feature type="region of interest" description="Disordered" evidence="1">
    <location>
        <begin position="138"/>
        <end position="179"/>
    </location>
</feature>
<feature type="compositionally biased region" description="Basic residues" evidence="1">
    <location>
        <begin position="138"/>
        <end position="152"/>
    </location>
</feature>
<comment type="caution">
    <text evidence="3">The sequence shown here is derived from an EMBL/GenBank/DDBJ whole genome shotgun (WGS) entry which is preliminary data.</text>
</comment>
<dbReference type="AlphaFoldDB" id="A0A2S6NMN9"/>
<protein>
    <recommendedName>
        <fullName evidence="2">DUF4123 domain-containing protein</fullName>
    </recommendedName>
</protein>
<dbReference type="InterPro" id="IPR025391">
    <property type="entry name" value="DUF4123"/>
</dbReference>
<dbReference type="EMBL" id="NHRY01000048">
    <property type="protein sequence ID" value="PPQ37430.1"/>
    <property type="molecule type" value="Genomic_DNA"/>
</dbReference>
<sequence>MITRPLCSPPGRWRIRSCAMRLSRSRPSPRSSRPMRRWRPTARRIRPACRPGTGAIRPGRWRRCWPRAASFWSPPAAMPGRTESWTGGCRSNGWSGTGRAFPLLCRRRRRDRPRCPQPPRRPPSLRCPRRRPCCRPRGRRCRRRPGTARRSARNAPGRPRPWPPPARPGRPGHPPMADSITASFDALRRDPAARERAIRVLWNLPAQAAPPRQAYLHAIIDTARDERIYPALRRLAATEDVVCLYQGEAARELASVAPYLVSLGISDRVFDWLWHEGWGDHWGIFVWSLVSVSTLRDHFRRLTTVQTEDNRRLLFRFYDPRVLGVFLPTCDAGQLKAMFGTAVSRFLVPAQDGARLDAFHLEGAALVTATHAIAG</sequence>
<reference evidence="3 4" key="1">
    <citation type="journal article" date="2018" name="Arch. Microbiol.">
        <title>New insights into the metabolic potential of the phototrophic purple bacterium Rhodopila globiformis DSM 161(T) from its draft genome sequence and evidence for a vanadium-dependent nitrogenase.</title>
        <authorList>
            <person name="Imhoff J.F."/>
            <person name="Rahn T."/>
            <person name="Kunzel S."/>
            <person name="Neulinger S.C."/>
        </authorList>
    </citation>
    <scope>NUCLEOTIDE SEQUENCE [LARGE SCALE GENOMIC DNA]</scope>
    <source>
        <strain evidence="3 4">DSM 161</strain>
    </source>
</reference>
<proteinExistence type="predicted"/>
<evidence type="ECO:0000313" key="4">
    <source>
        <dbReference type="Proteomes" id="UP000239724"/>
    </source>
</evidence>
<dbReference type="Proteomes" id="UP000239724">
    <property type="component" value="Unassembled WGS sequence"/>
</dbReference>
<feature type="region of interest" description="Disordered" evidence="1">
    <location>
        <begin position="110"/>
        <end position="129"/>
    </location>
</feature>
<gene>
    <name evidence="3" type="ORF">CCS01_03540</name>
</gene>
<evidence type="ECO:0000313" key="3">
    <source>
        <dbReference type="EMBL" id="PPQ37430.1"/>
    </source>
</evidence>
<organism evidence="3 4">
    <name type="scientific">Rhodopila globiformis</name>
    <name type="common">Rhodopseudomonas globiformis</name>
    <dbReference type="NCBI Taxonomy" id="1071"/>
    <lineage>
        <taxon>Bacteria</taxon>
        <taxon>Pseudomonadati</taxon>
        <taxon>Pseudomonadota</taxon>
        <taxon>Alphaproteobacteria</taxon>
        <taxon>Acetobacterales</taxon>
        <taxon>Acetobacteraceae</taxon>
        <taxon>Rhodopila</taxon>
    </lineage>
</organism>
<accession>A0A2S6NMN9</accession>
<name>A0A2S6NMN9_RHOGL</name>
<feature type="domain" description="DUF4123" evidence="2">
    <location>
        <begin position="217"/>
        <end position="336"/>
    </location>
</feature>